<dbReference type="SUPFAM" id="SSF54495">
    <property type="entry name" value="UBC-like"/>
    <property type="match status" value="1"/>
</dbReference>
<dbReference type="InterPro" id="IPR000608">
    <property type="entry name" value="UBC"/>
</dbReference>
<keyword evidence="5" id="KW-1185">Reference proteome</keyword>
<name>A0ABR3BUE2_9TREE</name>
<dbReference type="PROSITE" id="PS50127">
    <property type="entry name" value="UBC_2"/>
    <property type="match status" value="1"/>
</dbReference>
<dbReference type="SMART" id="SM00212">
    <property type="entry name" value="UBCc"/>
    <property type="match status" value="1"/>
</dbReference>
<dbReference type="CDD" id="cd23814">
    <property type="entry name" value="UEV_AKTIP"/>
    <property type="match status" value="1"/>
</dbReference>
<sequence length="291" mass="32852">MIPSPRSFFASWRPEPNIPPDISPLVAAEIAQEYASLRAPNGCPKGIFLVPTEETLLKWHGVLFLHCGPYSGSILRFTLGFPSNYPQSGPTVRFNSDVFHPLVDAKSKIWHPRVNKMKWRQKVDHISRLLHDLKNSFSPVTLDLIEEGEAVNKHVWSLYQHSRQTFISMTAQRAVHSASQTVLYPDVHPQPPLSMTSPRRRQTSMNSLSSDDGFGPSEPVINFKELNIARHLLCRVSRAINFTVFVFEVEAILYSYQSLSKIKPMTYGQSGAATTSSWLDPPITIRRAGWV</sequence>
<dbReference type="GeneID" id="91989584"/>
<reference evidence="4" key="1">
    <citation type="submission" date="2015-01" db="EMBL/GenBank/DDBJ databases">
        <authorList>
            <consortium name="The Broad Institute Genomics Platform"/>
            <person name="Cuomo C."/>
            <person name="Litvintseva A."/>
            <person name="Chen Y."/>
            <person name="Heitman J."/>
            <person name="Sun S."/>
            <person name="Springer D."/>
            <person name="Dromer F."/>
            <person name="Young S."/>
            <person name="Zeng Q."/>
            <person name="Gargeya S."/>
            <person name="Abouelleil A."/>
            <person name="Alvarado L."/>
            <person name="Chapman S.B."/>
            <person name="Gainer-Dewar J."/>
            <person name="Goldberg J."/>
            <person name="Griggs A."/>
            <person name="Gujja S."/>
            <person name="Hansen M."/>
            <person name="Howarth C."/>
            <person name="Imamovic A."/>
            <person name="Larimer J."/>
            <person name="Murphy C."/>
            <person name="Naylor J."/>
            <person name="Pearson M."/>
            <person name="Priest M."/>
            <person name="Roberts A."/>
            <person name="Saif S."/>
            <person name="Shea T."/>
            <person name="Sykes S."/>
            <person name="Wortman J."/>
            <person name="Nusbaum C."/>
            <person name="Birren B."/>
        </authorList>
    </citation>
    <scope>NUCLEOTIDE SEQUENCE</scope>
    <source>
        <strain evidence="4">IND107</strain>
    </source>
</reference>
<evidence type="ECO:0000256" key="2">
    <source>
        <dbReference type="SAM" id="MobiDB-lite"/>
    </source>
</evidence>
<keyword evidence="1" id="KW-0833">Ubl conjugation pathway</keyword>
<dbReference type="InterPro" id="IPR050113">
    <property type="entry name" value="Ub_conjugating_enzyme"/>
</dbReference>
<evidence type="ECO:0000256" key="1">
    <source>
        <dbReference type="ARBA" id="ARBA00022786"/>
    </source>
</evidence>
<proteinExistence type="predicted"/>
<feature type="region of interest" description="Disordered" evidence="2">
    <location>
        <begin position="186"/>
        <end position="213"/>
    </location>
</feature>
<protein>
    <recommendedName>
        <fullName evidence="3">UBC core domain-containing protein</fullName>
    </recommendedName>
</protein>
<dbReference type="RefSeq" id="XP_066614737.1">
    <property type="nucleotide sequence ID" value="XM_066757268.1"/>
</dbReference>
<dbReference type="Proteomes" id="UP000054399">
    <property type="component" value="Unassembled WGS sequence"/>
</dbReference>
<evidence type="ECO:0000313" key="5">
    <source>
        <dbReference type="Proteomes" id="UP000054399"/>
    </source>
</evidence>
<reference evidence="4" key="2">
    <citation type="submission" date="2024-01" db="EMBL/GenBank/DDBJ databases">
        <title>Comparative genomics of Cryptococcus and Kwoniella reveals pathogenesis evolution and contrasting modes of karyotype evolution via chromosome fusion or intercentromeric recombination.</title>
        <authorList>
            <person name="Coelho M.A."/>
            <person name="David-Palma M."/>
            <person name="Shea T."/>
            <person name="Bowers K."/>
            <person name="Mcginley-Smith S."/>
            <person name="Mohammad A.W."/>
            <person name="Gnirke A."/>
            <person name="Yurkov A.M."/>
            <person name="Nowrousian M."/>
            <person name="Sun S."/>
            <person name="Cuomo C.A."/>
            <person name="Heitman J."/>
        </authorList>
    </citation>
    <scope>NUCLEOTIDE SEQUENCE</scope>
    <source>
        <strain evidence="4">IND107</strain>
    </source>
</reference>
<feature type="compositionally biased region" description="Polar residues" evidence="2">
    <location>
        <begin position="193"/>
        <end position="210"/>
    </location>
</feature>
<dbReference type="PANTHER" id="PTHR24067">
    <property type="entry name" value="UBIQUITIN-CONJUGATING ENZYME E2"/>
    <property type="match status" value="1"/>
</dbReference>
<dbReference type="InterPro" id="IPR016135">
    <property type="entry name" value="UBQ-conjugating_enzyme/RWD"/>
</dbReference>
<gene>
    <name evidence="4" type="ORF">I308_102728</name>
</gene>
<organism evidence="4 5">
    <name type="scientific">Cryptococcus tetragattii IND107</name>
    <dbReference type="NCBI Taxonomy" id="1296105"/>
    <lineage>
        <taxon>Eukaryota</taxon>
        <taxon>Fungi</taxon>
        <taxon>Dikarya</taxon>
        <taxon>Basidiomycota</taxon>
        <taxon>Agaricomycotina</taxon>
        <taxon>Tremellomycetes</taxon>
        <taxon>Tremellales</taxon>
        <taxon>Cryptococcaceae</taxon>
        <taxon>Cryptococcus</taxon>
        <taxon>Cryptococcus gattii species complex</taxon>
    </lineage>
</organism>
<feature type="domain" description="UBC core" evidence="3">
    <location>
        <begin position="25"/>
        <end position="179"/>
    </location>
</feature>
<comment type="caution">
    <text evidence="4">The sequence shown here is derived from an EMBL/GenBank/DDBJ whole genome shotgun (WGS) entry which is preliminary data.</text>
</comment>
<dbReference type="EMBL" id="ATAM02000004">
    <property type="protein sequence ID" value="KAL0250550.1"/>
    <property type="molecule type" value="Genomic_DNA"/>
</dbReference>
<evidence type="ECO:0000259" key="3">
    <source>
        <dbReference type="PROSITE" id="PS50127"/>
    </source>
</evidence>
<dbReference type="Pfam" id="PF00179">
    <property type="entry name" value="UQ_con"/>
    <property type="match status" value="1"/>
</dbReference>
<evidence type="ECO:0000313" key="4">
    <source>
        <dbReference type="EMBL" id="KAL0250550.1"/>
    </source>
</evidence>
<dbReference type="Gene3D" id="3.10.110.10">
    <property type="entry name" value="Ubiquitin Conjugating Enzyme"/>
    <property type="match status" value="1"/>
</dbReference>
<accession>A0ABR3BUE2</accession>